<proteinExistence type="predicted"/>
<dbReference type="InterPro" id="IPR036698">
    <property type="entry name" value="TM1070-like_sf"/>
</dbReference>
<dbReference type="Pfam" id="PF07100">
    <property type="entry name" value="ASRT"/>
    <property type="match status" value="1"/>
</dbReference>
<protein>
    <recommendedName>
        <fullName evidence="3">Sensory rhodopsin transducer</fullName>
    </recommendedName>
</protein>
<dbReference type="Proteomes" id="UP000886841">
    <property type="component" value="Unassembled WGS sequence"/>
</dbReference>
<evidence type="ECO:0000313" key="1">
    <source>
        <dbReference type="EMBL" id="HIR92017.1"/>
    </source>
</evidence>
<reference evidence="1" key="2">
    <citation type="journal article" date="2021" name="PeerJ">
        <title>Extensive microbial diversity within the chicken gut microbiome revealed by metagenomics and culture.</title>
        <authorList>
            <person name="Gilroy R."/>
            <person name="Ravi A."/>
            <person name="Getino M."/>
            <person name="Pursley I."/>
            <person name="Horton D.L."/>
            <person name="Alikhan N.F."/>
            <person name="Baker D."/>
            <person name="Gharbi K."/>
            <person name="Hall N."/>
            <person name="Watson M."/>
            <person name="Adriaenssens E.M."/>
            <person name="Foster-Nyarko E."/>
            <person name="Jarju S."/>
            <person name="Secka A."/>
            <person name="Antonio M."/>
            <person name="Oren A."/>
            <person name="Chaudhuri R.R."/>
            <person name="La Ragione R."/>
            <person name="Hildebrand F."/>
            <person name="Pallen M.J."/>
        </authorList>
    </citation>
    <scope>NUCLEOTIDE SEQUENCE</scope>
    <source>
        <strain evidence="1">ChiSxjej1B13-7041</strain>
    </source>
</reference>
<evidence type="ECO:0000313" key="2">
    <source>
        <dbReference type="Proteomes" id="UP000886841"/>
    </source>
</evidence>
<dbReference type="AlphaFoldDB" id="A0A9D1EI01"/>
<organism evidence="1 2">
    <name type="scientific">Candidatus Egerieimonas intestinavium</name>
    <dbReference type="NCBI Taxonomy" id="2840777"/>
    <lineage>
        <taxon>Bacteria</taxon>
        <taxon>Bacillati</taxon>
        <taxon>Bacillota</taxon>
        <taxon>Clostridia</taxon>
        <taxon>Lachnospirales</taxon>
        <taxon>Lachnospiraceae</taxon>
        <taxon>Lachnospiraceae incertae sedis</taxon>
        <taxon>Candidatus Egerieimonas</taxon>
    </lineage>
</organism>
<accession>A0A9D1EI01</accession>
<comment type="caution">
    <text evidence="1">The sequence shown here is derived from an EMBL/GenBank/DDBJ whole genome shotgun (WGS) entry which is preliminary data.</text>
</comment>
<dbReference type="SUPFAM" id="SSF89232">
    <property type="entry name" value="Hypothetical protein TM1070"/>
    <property type="match status" value="1"/>
</dbReference>
<evidence type="ECO:0008006" key="3">
    <source>
        <dbReference type="Google" id="ProtNLM"/>
    </source>
</evidence>
<reference evidence="1" key="1">
    <citation type="submission" date="2020-10" db="EMBL/GenBank/DDBJ databases">
        <authorList>
            <person name="Gilroy R."/>
        </authorList>
    </citation>
    <scope>NUCLEOTIDE SEQUENCE</scope>
    <source>
        <strain evidence="1">ChiSxjej1B13-7041</strain>
    </source>
</reference>
<dbReference type="EMBL" id="DVHU01000010">
    <property type="protein sequence ID" value="HIR92017.1"/>
    <property type="molecule type" value="Genomic_DNA"/>
</dbReference>
<dbReference type="Gene3D" id="2.60.290.11">
    <property type="entry name" value="TM1070-like"/>
    <property type="match status" value="1"/>
</dbReference>
<dbReference type="InterPro" id="IPR009794">
    <property type="entry name" value="ASRT"/>
</dbReference>
<gene>
    <name evidence="1" type="ORF">IAB98_01175</name>
</gene>
<name>A0A9D1EI01_9FIRM</name>
<sequence>MNKWYIPDAYYPGVSQGDTYVSHEAVCFLNETRQEALVTLTLYFEDRDKMTGFSARVPAERTVHLRLDKLVGDQGQTIPKDTPYAIVLESETDLKVQYTRVDTTQPALAISTTMV</sequence>